<dbReference type="OrthoDB" id="4497239at2"/>
<protein>
    <submittedName>
        <fullName evidence="2">Dimethylallyltranstransferase</fullName>
    </submittedName>
</protein>
<dbReference type="GO" id="GO:0008299">
    <property type="term" value="P:isoprenoid biosynthetic process"/>
    <property type="evidence" value="ECO:0007669"/>
    <property type="project" value="InterPro"/>
</dbReference>
<gene>
    <name evidence="2" type="ORF">C6Y14_22820</name>
</gene>
<dbReference type="Gene3D" id="1.10.600.10">
    <property type="entry name" value="Farnesyl Diphosphate Synthase"/>
    <property type="match status" value="1"/>
</dbReference>
<reference evidence="2 3" key="1">
    <citation type="submission" date="2018-03" db="EMBL/GenBank/DDBJ databases">
        <title>Streptomyces dioscori sp. nov., a novel endophytic actinobacterium isolated from bulbil of Dioscorea bulbifera L.</title>
        <authorList>
            <person name="Zhikuan W."/>
        </authorList>
    </citation>
    <scope>NUCLEOTIDE SEQUENCE [LARGE SCALE GENOMIC DNA]</scope>
    <source>
        <strain evidence="2 3">A217</strain>
    </source>
</reference>
<dbReference type="EMBL" id="PYBJ01000016">
    <property type="protein sequence ID" value="PSM40851.1"/>
    <property type="molecule type" value="Genomic_DNA"/>
</dbReference>
<comment type="caution">
    <text evidence="2">The sequence shown here is derived from an EMBL/GenBank/DDBJ whole genome shotgun (WGS) entry which is preliminary data.</text>
</comment>
<dbReference type="Proteomes" id="UP000240429">
    <property type="component" value="Unassembled WGS sequence"/>
</dbReference>
<evidence type="ECO:0000313" key="3">
    <source>
        <dbReference type="Proteomes" id="UP000240429"/>
    </source>
</evidence>
<dbReference type="InterPro" id="IPR000092">
    <property type="entry name" value="Polyprenyl_synt"/>
</dbReference>
<dbReference type="GO" id="GO:0004659">
    <property type="term" value="F:prenyltransferase activity"/>
    <property type="evidence" value="ECO:0007669"/>
    <property type="project" value="InterPro"/>
</dbReference>
<accession>A0A2P8Q3M4</accession>
<proteinExistence type="inferred from homology"/>
<keyword evidence="1 2" id="KW-0808">Transferase</keyword>
<dbReference type="Pfam" id="PF00348">
    <property type="entry name" value="polyprenyl_synt"/>
    <property type="match status" value="1"/>
</dbReference>
<keyword evidence="3" id="KW-1185">Reference proteome</keyword>
<evidence type="ECO:0000313" key="2">
    <source>
        <dbReference type="EMBL" id="PSM40851.1"/>
    </source>
</evidence>
<organism evidence="2 3">
    <name type="scientific">Streptomyces dioscori</name>
    <dbReference type="NCBI Taxonomy" id="2109333"/>
    <lineage>
        <taxon>Bacteria</taxon>
        <taxon>Bacillati</taxon>
        <taxon>Actinomycetota</taxon>
        <taxon>Actinomycetes</taxon>
        <taxon>Kitasatosporales</taxon>
        <taxon>Streptomycetaceae</taxon>
        <taxon>Streptomyces</taxon>
        <taxon>Streptomyces aurantiacus group</taxon>
    </lineage>
</organism>
<name>A0A2P8Q3M4_9ACTN</name>
<dbReference type="AlphaFoldDB" id="A0A2P8Q3M4"/>
<sequence length="336" mass="35745">MKLPPVLENAHAQIVPALRSAFGALSPELRAVVDYHMGWRDAKGRPVEKQSSKGVRPTLALLATAAAGHAPDASAVPGAVAVEALHNCAFLLDDVMDGDRHRRQRETAWVVFGKGMSTLAGTALFVLGNATLLRSDSPHRHEAVGLYDDTFATMLAGQALDLEMEGASEVSVERCVRMTEWKTASLMRCAVTMGAVLAGAPAQVLEQLRVYGESLGVAFQARDDLLGIWGAPHETGGRPPGFDLKARKATLPVAFALEERSAAADQLREFLLRPGPGDAEVARATELVEKGGGRERTAELASSKVTAALTALDSLDLAEDIRRGFAEIAAMGRPDH</sequence>
<dbReference type="SFLD" id="SFLDS00005">
    <property type="entry name" value="Isoprenoid_Synthase_Type_I"/>
    <property type="match status" value="1"/>
</dbReference>
<comment type="similarity">
    <text evidence="1">Belongs to the FPP/GGPP synthase family.</text>
</comment>
<dbReference type="PANTHER" id="PTHR12001">
    <property type="entry name" value="GERANYLGERANYL PYROPHOSPHATE SYNTHASE"/>
    <property type="match status" value="1"/>
</dbReference>
<dbReference type="SUPFAM" id="SSF48576">
    <property type="entry name" value="Terpenoid synthases"/>
    <property type="match status" value="1"/>
</dbReference>
<evidence type="ECO:0000256" key="1">
    <source>
        <dbReference type="RuleBase" id="RU004466"/>
    </source>
</evidence>
<dbReference type="InterPro" id="IPR008949">
    <property type="entry name" value="Isoprenoid_synthase_dom_sf"/>
</dbReference>
<dbReference type="CDD" id="cd00685">
    <property type="entry name" value="Trans_IPPS_HT"/>
    <property type="match status" value="1"/>
</dbReference>
<dbReference type="PANTHER" id="PTHR12001:SF71">
    <property type="entry name" value="(2E,6E)-FARNESYL DIPHOSPHATE SYNTHASE"/>
    <property type="match status" value="1"/>
</dbReference>
<dbReference type="RefSeq" id="WP_107018657.1">
    <property type="nucleotide sequence ID" value="NZ_KZ679046.1"/>
</dbReference>